<evidence type="ECO:0000313" key="2">
    <source>
        <dbReference type="Proteomes" id="UP000046392"/>
    </source>
</evidence>
<dbReference type="GO" id="GO:0042256">
    <property type="term" value="P:cytosolic ribosome assembly"/>
    <property type="evidence" value="ECO:0007669"/>
    <property type="project" value="TreeGrafter"/>
</dbReference>
<protein>
    <submittedName>
        <fullName evidence="3">Mitochondrial glycoprotein</fullName>
    </submittedName>
</protein>
<dbReference type="STRING" id="174720.A0A0N5BX03"/>
<proteinExistence type="inferred from homology"/>
<reference evidence="3" key="1">
    <citation type="submission" date="2017-02" db="UniProtKB">
        <authorList>
            <consortium name="WormBaseParasite"/>
        </authorList>
    </citation>
    <scope>IDENTIFICATION</scope>
</reference>
<dbReference type="InterPro" id="IPR036561">
    <property type="entry name" value="MAM33_sf"/>
</dbReference>
<dbReference type="PANTHER" id="PTHR10826">
    <property type="entry name" value="COMPLEMENT COMPONENT 1"/>
    <property type="match status" value="1"/>
</dbReference>
<dbReference type="Proteomes" id="UP000046392">
    <property type="component" value="Unplaced"/>
</dbReference>
<dbReference type="GO" id="GO:0005759">
    <property type="term" value="C:mitochondrial matrix"/>
    <property type="evidence" value="ECO:0007669"/>
    <property type="project" value="InterPro"/>
</dbReference>
<dbReference type="Pfam" id="PF02330">
    <property type="entry name" value="MAM33"/>
    <property type="match status" value="1"/>
</dbReference>
<keyword evidence="2" id="KW-1185">Reference proteome</keyword>
<dbReference type="SUPFAM" id="SSF54529">
    <property type="entry name" value="Mitochondrial glycoprotein MAM33-like"/>
    <property type="match status" value="1"/>
</dbReference>
<dbReference type="WBParaSite" id="SPAL_0001034100.1">
    <property type="protein sequence ID" value="SPAL_0001034100.1"/>
    <property type="gene ID" value="SPAL_0001034100"/>
</dbReference>
<dbReference type="AlphaFoldDB" id="A0A0N5BX03"/>
<evidence type="ECO:0000256" key="1">
    <source>
        <dbReference type="ARBA" id="ARBA00005457"/>
    </source>
</evidence>
<sequence>MRAVSSFRQISRILNRLVISKQVAQTRNISKTMKLLTVQPELTAALKTEIEAEMKVESESLKGSPPPTIPGFTIATDEAEVKLTKMHGSEKIEVIFNVNHSVDMNDEGSDSVDPIALPPFSIEITKGDQRICFHMELVETEDGSFDYSVEEYYVAPAASKIGDDIPDSVYASSGRYIDPKLHDLLFVRYLEERGFTQQFCSDLVNFATHYEHNKYIDLLRKINDFVSKP</sequence>
<comment type="similarity">
    <text evidence="1">Belongs to the MAM33 family.</text>
</comment>
<organism evidence="2 3">
    <name type="scientific">Strongyloides papillosus</name>
    <name type="common">Intestinal threadworm</name>
    <dbReference type="NCBI Taxonomy" id="174720"/>
    <lineage>
        <taxon>Eukaryota</taxon>
        <taxon>Metazoa</taxon>
        <taxon>Ecdysozoa</taxon>
        <taxon>Nematoda</taxon>
        <taxon>Chromadorea</taxon>
        <taxon>Rhabditida</taxon>
        <taxon>Tylenchina</taxon>
        <taxon>Panagrolaimomorpha</taxon>
        <taxon>Strongyloidoidea</taxon>
        <taxon>Strongyloididae</taxon>
        <taxon>Strongyloides</taxon>
    </lineage>
</organism>
<dbReference type="PANTHER" id="PTHR10826:SF1">
    <property type="entry name" value="COMPLEMENT COMPONENT 1 Q SUBCOMPONENT-BINDING PROTEIN, MITOCHONDRIAL"/>
    <property type="match status" value="1"/>
</dbReference>
<name>A0A0N5BX03_STREA</name>
<dbReference type="Gene3D" id="3.10.280.10">
    <property type="entry name" value="Mitochondrial glycoprotein"/>
    <property type="match status" value="1"/>
</dbReference>
<evidence type="ECO:0000313" key="3">
    <source>
        <dbReference type="WBParaSite" id="SPAL_0001034100.1"/>
    </source>
</evidence>
<dbReference type="InterPro" id="IPR003428">
    <property type="entry name" value="MAM33"/>
</dbReference>
<accession>A0A0N5BX03</accession>